<sequence length="460" mass="52070">MSIQSFLGSVKERWQEGDSWREPGDEIPQRHIDPAIRREAFRLTSNEPGSLELGWLSIPVWARILAVYLASRIVTTIILLTFAAREGATWQTNPQPNYLEFANIWDAEWYSRIAYGGYPTTLPMDDQGHITENAWAFMPVYPYLIRLMMAITGMPFEALSITISVLAGLGVAFAVHRLFSHVVDPSGAMFGTALVCFMPTSVIFQVGYAEALHAFLLTVLLICLVERRWMVMVPVIVLASFTRPTGLAWAMTLVLYLAYRIWTARRGLEQFSTTERWDVVIAIVVSVISGFGWVFVAWIATGIPSAYLDTEFAWRSHYTGWDTFHGPFTGWFQGAQYWIDFATGRSLPEPWRDVLTWGGGAVVVVLFFGCCFGLIASRLGARLGIEIRLWLVSYLSYILAVFFPQSSTFRLLMPLFPSLAVVGVPKSPLYRVVMMVLSILGQVAWIWMCWYVIDYDWSPP</sequence>
<evidence type="ECO:0000256" key="5">
    <source>
        <dbReference type="ARBA" id="ARBA00022679"/>
    </source>
</evidence>
<keyword evidence="9 10" id="KW-0472">Membrane</keyword>
<evidence type="ECO:0000256" key="1">
    <source>
        <dbReference type="ARBA" id="ARBA00004477"/>
    </source>
</evidence>
<feature type="transmembrane region" description="Helical" evidence="10">
    <location>
        <begin position="235"/>
        <end position="259"/>
    </location>
</feature>
<feature type="transmembrane region" description="Helical" evidence="10">
    <location>
        <begin position="387"/>
        <end position="403"/>
    </location>
</feature>
<evidence type="ECO:0000256" key="10">
    <source>
        <dbReference type="SAM" id="Phobius"/>
    </source>
</evidence>
<comment type="caution">
    <text evidence="11">The sequence shown here is derived from an EMBL/GenBank/DDBJ whole genome shotgun (WGS) entry which is preliminary data.</text>
</comment>
<organism evidence="11 12">
    <name type="scientific">Pseudoclavibacter albus</name>
    <dbReference type="NCBI Taxonomy" id="272241"/>
    <lineage>
        <taxon>Bacteria</taxon>
        <taxon>Bacillati</taxon>
        <taxon>Actinomycetota</taxon>
        <taxon>Actinomycetes</taxon>
        <taxon>Micrococcales</taxon>
        <taxon>Microbacteriaceae</taxon>
        <taxon>Pseudoclavibacter</taxon>
    </lineage>
</organism>
<feature type="transmembrane region" description="Helical" evidence="10">
    <location>
        <begin position="60"/>
        <end position="83"/>
    </location>
</feature>
<evidence type="ECO:0000256" key="4">
    <source>
        <dbReference type="ARBA" id="ARBA00022676"/>
    </source>
</evidence>
<evidence type="ECO:0000313" key="11">
    <source>
        <dbReference type="EMBL" id="MCT2042555.1"/>
    </source>
</evidence>
<protein>
    <recommendedName>
        <fullName evidence="13">Mannosyltransferase (PIG-V)</fullName>
    </recommendedName>
</protein>
<feature type="transmembrane region" description="Helical" evidence="10">
    <location>
        <begin position="432"/>
        <end position="453"/>
    </location>
</feature>
<keyword evidence="3" id="KW-0337">GPI-anchor biosynthesis</keyword>
<dbReference type="EMBL" id="JALXSQ010000012">
    <property type="protein sequence ID" value="MCT2042555.1"/>
    <property type="molecule type" value="Genomic_DNA"/>
</dbReference>
<dbReference type="InterPro" id="IPR007315">
    <property type="entry name" value="PIG-V/Gpi18"/>
</dbReference>
<evidence type="ECO:0000256" key="7">
    <source>
        <dbReference type="ARBA" id="ARBA00022824"/>
    </source>
</evidence>
<feature type="transmembrane region" description="Helical" evidence="10">
    <location>
        <begin position="156"/>
        <end position="175"/>
    </location>
</feature>
<reference evidence="11 12" key="1">
    <citation type="submission" date="2022-04" db="EMBL/GenBank/DDBJ databases">
        <title>Human microbiome associated bacterial genomes.</title>
        <authorList>
            <person name="Sandstrom S."/>
            <person name="Salamzade R."/>
            <person name="Kalan L.R."/>
        </authorList>
    </citation>
    <scope>NUCLEOTIDE SEQUENCE [LARGE SCALE GENOMIC DNA]</scope>
    <source>
        <strain evidence="12">p3-SID1799</strain>
    </source>
</reference>
<feature type="transmembrane region" description="Helical" evidence="10">
    <location>
        <begin position="279"/>
        <end position="300"/>
    </location>
</feature>
<keyword evidence="5" id="KW-0808">Transferase</keyword>
<keyword evidence="8 10" id="KW-1133">Transmembrane helix</keyword>
<proteinExistence type="predicted"/>
<gene>
    <name evidence="11" type="ORF">M3D15_04300</name>
</gene>
<evidence type="ECO:0000256" key="8">
    <source>
        <dbReference type="ARBA" id="ARBA00022989"/>
    </source>
</evidence>
<keyword evidence="12" id="KW-1185">Reference proteome</keyword>
<dbReference type="PANTHER" id="PTHR12468:SF2">
    <property type="entry name" value="GPI MANNOSYLTRANSFERASE 2"/>
    <property type="match status" value="1"/>
</dbReference>
<evidence type="ECO:0000256" key="3">
    <source>
        <dbReference type="ARBA" id="ARBA00022502"/>
    </source>
</evidence>
<evidence type="ECO:0000256" key="9">
    <source>
        <dbReference type="ARBA" id="ARBA00023136"/>
    </source>
</evidence>
<keyword evidence="6 10" id="KW-0812">Transmembrane</keyword>
<feature type="transmembrane region" description="Helical" evidence="10">
    <location>
        <begin position="187"/>
        <end position="204"/>
    </location>
</feature>
<dbReference type="PANTHER" id="PTHR12468">
    <property type="entry name" value="GPI MANNOSYLTRANSFERASE 2"/>
    <property type="match status" value="1"/>
</dbReference>
<dbReference type="RefSeq" id="WP_260104031.1">
    <property type="nucleotide sequence ID" value="NZ_JALXSQ010000012.1"/>
</dbReference>
<evidence type="ECO:0000313" key="12">
    <source>
        <dbReference type="Proteomes" id="UP001525379"/>
    </source>
</evidence>
<comment type="subcellular location">
    <subcellularLocation>
        <location evidence="1">Endoplasmic reticulum membrane</location>
        <topology evidence="1">Multi-pass membrane protein</topology>
    </subcellularLocation>
</comment>
<name>A0ABT2HWN7_9MICO</name>
<evidence type="ECO:0000256" key="2">
    <source>
        <dbReference type="ARBA" id="ARBA00004687"/>
    </source>
</evidence>
<keyword evidence="4" id="KW-0328">Glycosyltransferase</keyword>
<dbReference type="Proteomes" id="UP001525379">
    <property type="component" value="Unassembled WGS sequence"/>
</dbReference>
<evidence type="ECO:0008006" key="13">
    <source>
        <dbReference type="Google" id="ProtNLM"/>
    </source>
</evidence>
<accession>A0ABT2HWN7</accession>
<keyword evidence="7" id="KW-0256">Endoplasmic reticulum</keyword>
<feature type="transmembrane region" description="Helical" evidence="10">
    <location>
        <begin position="354"/>
        <end position="375"/>
    </location>
</feature>
<comment type="pathway">
    <text evidence="2">Glycolipid biosynthesis; glycosylphosphatidylinositol-anchor biosynthesis.</text>
</comment>
<evidence type="ECO:0000256" key="6">
    <source>
        <dbReference type="ARBA" id="ARBA00022692"/>
    </source>
</evidence>
<feature type="transmembrane region" description="Helical" evidence="10">
    <location>
        <begin position="211"/>
        <end position="229"/>
    </location>
</feature>